<reference evidence="1" key="1">
    <citation type="journal article" date="2020" name="bioRxiv">
        <title>Chromosome-level reference genome of the European wasp spider Argiope bruennichi: a resource for studies on range expansion and evolutionary adaptation.</title>
        <authorList>
            <person name="Sheffer M.M."/>
            <person name="Hoppe A."/>
            <person name="Krehenwinkel H."/>
            <person name="Uhl G."/>
            <person name="Kuss A.W."/>
            <person name="Jensen L."/>
            <person name="Jensen C."/>
            <person name="Gillespie R.G."/>
            <person name="Hoff K.J."/>
            <person name="Prost S."/>
        </authorList>
    </citation>
    <scope>NUCLEOTIDE SEQUENCE</scope>
</reference>
<evidence type="ECO:0000313" key="1">
    <source>
        <dbReference type="EMBL" id="KAF8794015.1"/>
    </source>
</evidence>
<reference evidence="1" key="2">
    <citation type="submission" date="2020-06" db="EMBL/GenBank/DDBJ databases">
        <authorList>
            <person name="Sheffer M."/>
        </authorList>
    </citation>
    <scope>NUCLEOTIDE SEQUENCE</scope>
</reference>
<gene>
    <name evidence="1" type="ORF">HNY73_002040</name>
</gene>
<organism evidence="1 2">
    <name type="scientific">Argiope bruennichi</name>
    <name type="common">Wasp spider</name>
    <name type="synonym">Aranea bruennichi</name>
    <dbReference type="NCBI Taxonomy" id="94029"/>
    <lineage>
        <taxon>Eukaryota</taxon>
        <taxon>Metazoa</taxon>
        <taxon>Ecdysozoa</taxon>
        <taxon>Arthropoda</taxon>
        <taxon>Chelicerata</taxon>
        <taxon>Arachnida</taxon>
        <taxon>Araneae</taxon>
        <taxon>Araneomorphae</taxon>
        <taxon>Entelegynae</taxon>
        <taxon>Araneoidea</taxon>
        <taxon>Araneidae</taxon>
        <taxon>Argiope</taxon>
    </lineage>
</organism>
<sequence>MGPIEVKRYLHCEDGKRIKPLRRPVSHWSSGAQSEMSIYRNEFLDEEIAEEIEADVQKRLEDAIFRDSKHLIGGAYTKVKVART</sequence>
<proteinExistence type="predicted"/>
<protein>
    <submittedName>
        <fullName evidence="1">Uncharacterized protein</fullName>
    </submittedName>
</protein>
<dbReference type="EMBL" id="JABXBU010000002">
    <property type="protein sequence ID" value="KAF8794015.1"/>
    <property type="molecule type" value="Genomic_DNA"/>
</dbReference>
<dbReference type="Proteomes" id="UP000807504">
    <property type="component" value="Unassembled WGS sequence"/>
</dbReference>
<comment type="caution">
    <text evidence="1">The sequence shown here is derived from an EMBL/GenBank/DDBJ whole genome shotgun (WGS) entry which is preliminary data.</text>
</comment>
<dbReference type="AlphaFoldDB" id="A0A8T0FUR5"/>
<name>A0A8T0FUR5_ARGBR</name>
<accession>A0A8T0FUR5</accession>
<evidence type="ECO:0000313" key="2">
    <source>
        <dbReference type="Proteomes" id="UP000807504"/>
    </source>
</evidence>
<keyword evidence="2" id="KW-1185">Reference proteome</keyword>